<sequence>MKLPKTLDREPLVDAVFEVRMGGAPQLADLLPGALFGQLTPKPTLQRLPAAEIPQPIRDQDPNLAFSPVIRLDWGEFTISFGDRNLVIACKLPYPKWPAFKDAILGIVAKVAQVGIAGPVERYSVKYVNLIQAPTLADQIAKINLAVRVGDVEAQDDHVSVQVHRNEGETLHIMSVVTGARVKLPDNKIVFGAVVDIDSIRTVHFSDFSAFAAKLDPAVESLRQANKIKFFSCLTEETINEMGPKYD</sequence>
<dbReference type="EMBL" id="RDRB01000002">
    <property type="protein sequence ID" value="ROU03473.1"/>
    <property type="molecule type" value="Genomic_DNA"/>
</dbReference>
<protein>
    <submittedName>
        <fullName evidence="1">TIGR04255 family protein</fullName>
    </submittedName>
</protein>
<dbReference type="Proteomes" id="UP000268016">
    <property type="component" value="Unassembled WGS sequence"/>
</dbReference>
<comment type="caution">
    <text evidence="1">The sequence shown here is derived from an EMBL/GenBank/DDBJ whole genome shotgun (WGS) entry which is preliminary data.</text>
</comment>
<name>A0A3N2R7T5_9RHOB</name>
<dbReference type="AlphaFoldDB" id="A0A3N2R7T5"/>
<accession>A0A3N2R7T5</accession>
<dbReference type="OrthoDB" id="5767768at2"/>
<gene>
    <name evidence="1" type="ORF">EAT49_04025</name>
</gene>
<evidence type="ECO:0000313" key="1">
    <source>
        <dbReference type="EMBL" id="ROU03473.1"/>
    </source>
</evidence>
<evidence type="ECO:0000313" key="2">
    <source>
        <dbReference type="Proteomes" id="UP000268016"/>
    </source>
</evidence>
<dbReference type="InterPro" id="IPR026349">
    <property type="entry name" value="CHP04255"/>
</dbReference>
<proteinExistence type="predicted"/>
<organism evidence="1 2">
    <name type="scientific">Histidinibacterium lentulum</name>
    <dbReference type="NCBI Taxonomy" id="2480588"/>
    <lineage>
        <taxon>Bacteria</taxon>
        <taxon>Pseudomonadati</taxon>
        <taxon>Pseudomonadota</taxon>
        <taxon>Alphaproteobacteria</taxon>
        <taxon>Rhodobacterales</taxon>
        <taxon>Paracoccaceae</taxon>
        <taxon>Histidinibacterium</taxon>
    </lineage>
</organism>
<keyword evidence="2" id="KW-1185">Reference proteome</keyword>
<dbReference type="NCBIfam" id="TIGR04255">
    <property type="entry name" value="sporadTIGR04255"/>
    <property type="match status" value="1"/>
</dbReference>
<dbReference type="RefSeq" id="WP_123641007.1">
    <property type="nucleotide sequence ID" value="NZ_ML119082.1"/>
</dbReference>
<reference evidence="1 2" key="1">
    <citation type="submission" date="2018-10" db="EMBL/GenBank/DDBJ databases">
        <title>Histidinibacterium lentulum gen. nov., sp. nov., a marine bacterium from the culture broth of Picochlorum sp. 122.</title>
        <authorList>
            <person name="Wang G."/>
        </authorList>
    </citation>
    <scope>NUCLEOTIDE SEQUENCE [LARGE SCALE GENOMIC DNA]</scope>
    <source>
        <strain evidence="1 2">B17</strain>
    </source>
</reference>